<evidence type="ECO:0000313" key="2">
    <source>
        <dbReference type="EMBL" id="TNN78787.1"/>
    </source>
</evidence>
<organism evidence="2 3">
    <name type="scientific">Liparis tanakae</name>
    <name type="common">Tanaka's snailfish</name>
    <dbReference type="NCBI Taxonomy" id="230148"/>
    <lineage>
        <taxon>Eukaryota</taxon>
        <taxon>Metazoa</taxon>
        <taxon>Chordata</taxon>
        <taxon>Craniata</taxon>
        <taxon>Vertebrata</taxon>
        <taxon>Euteleostomi</taxon>
        <taxon>Actinopterygii</taxon>
        <taxon>Neopterygii</taxon>
        <taxon>Teleostei</taxon>
        <taxon>Neoteleostei</taxon>
        <taxon>Acanthomorphata</taxon>
        <taxon>Eupercaria</taxon>
        <taxon>Perciformes</taxon>
        <taxon>Cottioidei</taxon>
        <taxon>Cottales</taxon>
        <taxon>Liparidae</taxon>
        <taxon>Liparis</taxon>
    </lineage>
</organism>
<evidence type="ECO:0000256" key="1">
    <source>
        <dbReference type="SAM" id="MobiDB-lite"/>
    </source>
</evidence>
<evidence type="ECO:0000313" key="3">
    <source>
        <dbReference type="Proteomes" id="UP000314294"/>
    </source>
</evidence>
<dbReference type="AlphaFoldDB" id="A0A4Z2ILZ8"/>
<reference evidence="2 3" key="1">
    <citation type="submission" date="2019-03" db="EMBL/GenBank/DDBJ databases">
        <title>First draft genome of Liparis tanakae, snailfish: a comprehensive survey of snailfish specific genes.</title>
        <authorList>
            <person name="Kim W."/>
            <person name="Song I."/>
            <person name="Jeong J.-H."/>
            <person name="Kim D."/>
            <person name="Kim S."/>
            <person name="Ryu S."/>
            <person name="Song J.Y."/>
            <person name="Lee S.K."/>
        </authorList>
    </citation>
    <scope>NUCLEOTIDE SEQUENCE [LARGE SCALE GENOMIC DNA]</scope>
    <source>
        <tissue evidence="2">Muscle</tissue>
    </source>
</reference>
<gene>
    <name evidence="2" type="ORF">EYF80_010957</name>
</gene>
<comment type="caution">
    <text evidence="2">The sequence shown here is derived from an EMBL/GenBank/DDBJ whole genome shotgun (WGS) entry which is preliminary data.</text>
</comment>
<sequence>MDTINDESIASHTGRARLTSPRASVGHEWSRRVLLTRLSPRESPCPRAPRQQKSLKHLLKFSSRKA</sequence>
<feature type="compositionally biased region" description="Basic residues" evidence="1">
    <location>
        <begin position="53"/>
        <end position="66"/>
    </location>
</feature>
<feature type="region of interest" description="Disordered" evidence="1">
    <location>
        <begin position="40"/>
        <end position="66"/>
    </location>
</feature>
<keyword evidence="3" id="KW-1185">Reference proteome</keyword>
<name>A0A4Z2ILZ8_9TELE</name>
<feature type="region of interest" description="Disordered" evidence="1">
    <location>
        <begin position="1"/>
        <end position="26"/>
    </location>
</feature>
<dbReference type="EMBL" id="SRLO01000070">
    <property type="protein sequence ID" value="TNN78787.1"/>
    <property type="molecule type" value="Genomic_DNA"/>
</dbReference>
<proteinExistence type="predicted"/>
<dbReference type="Proteomes" id="UP000314294">
    <property type="component" value="Unassembled WGS sequence"/>
</dbReference>
<feature type="compositionally biased region" description="Polar residues" evidence="1">
    <location>
        <begin position="1"/>
        <end position="11"/>
    </location>
</feature>
<accession>A0A4Z2ILZ8</accession>
<protein>
    <submittedName>
        <fullName evidence="2">Uncharacterized protein</fullName>
    </submittedName>
</protein>